<name>A0A1X2GIC7_9FUNG</name>
<organism evidence="1 2">
    <name type="scientific">Hesseltinella vesiculosa</name>
    <dbReference type="NCBI Taxonomy" id="101127"/>
    <lineage>
        <taxon>Eukaryota</taxon>
        <taxon>Fungi</taxon>
        <taxon>Fungi incertae sedis</taxon>
        <taxon>Mucoromycota</taxon>
        <taxon>Mucoromycotina</taxon>
        <taxon>Mucoromycetes</taxon>
        <taxon>Mucorales</taxon>
        <taxon>Cunninghamellaceae</taxon>
        <taxon>Hesseltinella</taxon>
    </lineage>
</organism>
<keyword evidence="2" id="KW-1185">Reference proteome</keyword>
<comment type="caution">
    <text evidence="1">The sequence shown here is derived from an EMBL/GenBank/DDBJ whole genome shotgun (WGS) entry which is preliminary data.</text>
</comment>
<dbReference type="Proteomes" id="UP000242146">
    <property type="component" value="Unassembled WGS sequence"/>
</dbReference>
<dbReference type="EMBL" id="MCGT01000013">
    <property type="protein sequence ID" value="ORX54524.1"/>
    <property type="molecule type" value="Genomic_DNA"/>
</dbReference>
<gene>
    <name evidence="1" type="ORF">DM01DRAFT_1335660</name>
</gene>
<sequence>MDRDICKSPHDQPAKDDPFDFSFLDELPPHVQHQQQVAFHQLDSYPIPLVQPSHITFASPWSSPNIPLPPMALPSTSQAPMTRAHLLRTSADVMLLDICHLVLGRTLYVEIQTVNATIEPLVAWLQNSFNDSSISGMVLQYKGMDGLWKCLLNRDDSLNRMLKQAMKKNVPMLYMRIPRQEELLSSGYKDRRLLALAKPRG</sequence>
<proteinExistence type="predicted"/>
<evidence type="ECO:0000313" key="2">
    <source>
        <dbReference type="Proteomes" id="UP000242146"/>
    </source>
</evidence>
<reference evidence="1 2" key="1">
    <citation type="submission" date="2016-07" db="EMBL/GenBank/DDBJ databases">
        <title>Pervasive Adenine N6-methylation of Active Genes in Fungi.</title>
        <authorList>
            <consortium name="DOE Joint Genome Institute"/>
            <person name="Mondo S.J."/>
            <person name="Dannebaum R.O."/>
            <person name="Kuo R.C."/>
            <person name="Labutti K."/>
            <person name="Haridas S."/>
            <person name="Kuo A."/>
            <person name="Salamov A."/>
            <person name="Ahrendt S.R."/>
            <person name="Lipzen A."/>
            <person name="Sullivan W."/>
            <person name="Andreopoulos W.B."/>
            <person name="Clum A."/>
            <person name="Lindquist E."/>
            <person name="Daum C."/>
            <person name="Ramamoorthy G.K."/>
            <person name="Gryganskyi A."/>
            <person name="Culley D."/>
            <person name="Magnuson J.K."/>
            <person name="James T.Y."/>
            <person name="O'Malley M.A."/>
            <person name="Stajich J.E."/>
            <person name="Spatafora J.W."/>
            <person name="Visel A."/>
            <person name="Grigoriev I.V."/>
        </authorList>
    </citation>
    <scope>NUCLEOTIDE SEQUENCE [LARGE SCALE GENOMIC DNA]</scope>
    <source>
        <strain evidence="1 2">NRRL 3301</strain>
    </source>
</reference>
<protein>
    <submittedName>
        <fullName evidence="1">Uncharacterized protein</fullName>
    </submittedName>
</protein>
<accession>A0A1X2GIC7</accession>
<dbReference type="OrthoDB" id="2406983at2759"/>
<dbReference type="STRING" id="101127.A0A1X2GIC7"/>
<evidence type="ECO:0000313" key="1">
    <source>
        <dbReference type="EMBL" id="ORX54524.1"/>
    </source>
</evidence>
<dbReference type="AlphaFoldDB" id="A0A1X2GIC7"/>